<dbReference type="Gene3D" id="1.10.150.130">
    <property type="match status" value="1"/>
</dbReference>
<dbReference type="InterPro" id="IPR010998">
    <property type="entry name" value="Integrase_recombinase_N"/>
</dbReference>
<dbReference type="RefSeq" id="WP_040085232.1">
    <property type="nucleotide sequence ID" value="NZ_BCSU01000019.1"/>
</dbReference>
<feature type="domain" description="Tyr recombinase" evidence="6">
    <location>
        <begin position="174"/>
        <end position="394"/>
    </location>
</feature>
<protein>
    <submittedName>
        <fullName evidence="8">Integrase family protein</fullName>
    </submittedName>
</protein>
<keyword evidence="2" id="KW-0229">DNA integration</keyword>
<dbReference type="GO" id="GO:0015074">
    <property type="term" value="P:DNA integration"/>
    <property type="evidence" value="ECO:0007669"/>
    <property type="project" value="UniProtKB-KW"/>
</dbReference>
<dbReference type="PANTHER" id="PTHR30629">
    <property type="entry name" value="PROPHAGE INTEGRASE"/>
    <property type="match status" value="1"/>
</dbReference>
<dbReference type="GO" id="GO:0006310">
    <property type="term" value="P:DNA recombination"/>
    <property type="evidence" value="ECO:0007669"/>
    <property type="project" value="UniProtKB-KW"/>
</dbReference>
<sequence>MAGRPRTPIGSWGDIHVFTTPTGAKEARARFRDADGKLRRVSARAQSTTAAKRKLLDRLTARTAATAANTGGISPDTTIADLCTYWLDRKDRLRPQSKDDYRQTITGTITPAIGSITVAETTPGRIARFLETVSPGVRARARSILSQAFALAISHDAIPDNPVTKLPKGKLVPRNIVVLTPDDLVDLRHGVQKWQAGLVDDNGAPSKPDGRTAGRGHDLLSFVDILLATGCRPGEVAALRWCDIDFDAETPTVTVSATMVRTKGQGLFRQPFTKASDVRLLALPPYAVQVLAELRSKQLDPGDSTPVFCTAVGTHRDPDTIRNQWRRARQAAGRGDNEKFNWVDFRVMRRTVATLIDELSGDKDAAAQLGHASTAMTRKHYIAARAAQAPDLTDILERFAETRLRKNAS</sequence>
<dbReference type="HOGENOM" id="CLU_027562_17_1_11"/>
<dbReference type="Pfam" id="PF00589">
    <property type="entry name" value="Phage_integrase"/>
    <property type="match status" value="1"/>
</dbReference>
<comment type="similarity">
    <text evidence="1">Belongs to the 'phage' integrase family.</text>
</comment>
<dbReference type="KEGG" id="chm:B842_03530"/>
<dbReference type="GO" id="GO:0003677">
    <property type="term" value="F:DNA binding"/>
    <property type="evidence" value="ECO:0007669"/>
    <property type="project" value="UniProtKB-UniRule"/>
</dbReference>
<dbReference type="STRING" id="1223515.B842_03530"/>
<dbReference type="PROSITE" id="PS51900">
    <property type="entry name" value="CB"/>
    <property type="match status" value="1"/>
</dbReference>
<evidence type="ECO:0000313" key="9">
    <source>
        <dbReference type="Proteomes" id="UP000031524"/>
    </source>
</evidence>
<gene>
    <name evidence="8" type="ORF">B842_03530</name>
</gene>
<name>A0A0B5DA33_9CORY</name>
<evidence type="ECO:0000256" key="2">
    <source>
        <dbReference type="ARBA" id="ARBA00022908"/>
    </source>
</evidence>
<organism evidence="8 9">
    <name type="scientific">Corynebacterium humireducens NBRC 106098 = DSM 45392</name>
    <dbReference type="NCBI Taxonomy" id="1223515"/>
    <lineage>
        <taxon>Bacteria</taxon>
        <taxon>Bacillati</taxon>
        <taxon>Actinomycetota</taxon>
        <taxon>Actinomycetes</taxon>
        <taxon>Mycobacteriales</taxon>
        <taxon>Corynebacteriaceae</taxon>
        <taxon>Corynebacterium</taxon>
    </lineage>
</organism>
<dbReference type="AlphaFoldDB" id="A0A0B5DA33"/>
<dbReference type="InterPro" id="IPR013762">
    <property type="entry name" value="Integrase-like_cat_sf"/>
</dbReference>
<dbReference type="SUPFAM" id="SSF56349">
    <property type="entry name" value="DNA breaking-rejoining enzymes"/>
    <property type="match status" value="1"/>
</dbReference>
<dbReference type="InterPro" id="IPR011010">
    <property type="entry name" value="DNA_brk_join_enz"/>
</dbReference>
<dbReference type="PANTHER" id="PTHR30629:SF2">
    <property type="entry name" value="PROPHAGE INTEGRASE INTS-RELATED"/>
    <property type="match status" value="1"/>
</dbReference>
<reference evidence="8 9" key="1">
    <citation type="submission" date="2013-04" db="EMBL/GenBank/DDBJ databases">
        <title>Complete genome sequence of Corynebacterium humireducens DSM 45392(T), isolated from a wastewater-fed microbial fuel cell.</title>
        <authorList>
            <person name="Ruckert C."/>
            <person name="Albersmeier A."/>
            <person name="Kalinowski J."/>
        </authorList>
    </citation>
    <scope>NUCLEOTIDE SEQUENCE [LARGE SCALE GENOMIC DNA]</scope>
    <source>
        <strain evidence="9">MFC-5</strain>
    </source>
</reference>
<dbReference type="PROSITE" id="PS51898">
    <property type="entry name" value="TYR_RECOMBINASE"/>
    <property type="match status" value="1"/>
</dbReference>
<dbReference type="OrthoDB" id="4326943at2"/>
<dbReference type="Gene3D" id="1.10.443.10">
    <property type="entry name" value="Intergrase catalytic core"/>
    <property type="match status" value="1"/>
</dbReference>
<evidence type="ECO:0000256" key="4">
    <source>
        <dbReference type="ARBA" id="ARBA00023172"/>
    </source>
</evidence>
<dbReference type="InterPro" id="IPR050808">
    <property type="entry name" value="Phage_Integrase"/>
</dbReference>
<accession>A0A0B5DA33</accession>
<evidence type="ECO:0000256" key="5">
    <source>
        <dbReference type="PROSITE-ProRule" id="PRU01248"/>
    </source>
</evidence>
<dbReference type="EMBL" id="CP005286">
    <property type="protein sequence ID" value="AJE32559.1"/>
    <property type="molecule type" value="Genomic_DNA"/>
</dbReference>
<keyword evidence="9" id="KW-1185">Reference proteome</keyword>
<feature type="domain" description="Core-binding (CB)" evidence="7">
    <location>
        <begin position="77"/>
        <end position="153"/>
    </location>
</feature>
<evidence type="ECO:0000256" key="1">
    <source>
        <dbReference type="ARBA" id="ARBA00008857"/>
    </source>
</evidence>
<dbReference type="InterPro" id="IPR044068">
    <property type="entry name" value="CB"/>
</dbReference>
<evidence type="ECO:0000313" key="8">
    <source>
        <dbReference type="EMBL" id="AJE32559.1"/>
    </source>
</evidence>
<evidence type="ECO:0000256" key="3">
    <source>
        <dbReference type="ARBA" id="ARBA00023125"/>
    </source>
</evidence>
<proteinExistence type="inferred from homology"/>
<dbReference type="InterPro" id="IPR002104">
    <property type="entry name" value="Integrase_catalytic"/>
</dbReference>
<keyword evidence="3 5" id="KW-0238">DNA-binding</keyword>
<evidence type="ECO:0000259" key="7">
    <source>
        <dbReference type="PROSITE" id="PS51900"/>
    </source>
</evidence>
<dbReference type="Proteomes" id="UP000031524">
    <property type="component" value="Chromosome"/>
</dbReference>
<evidence type="ECO:0000259" key="6">
    <source>
        <dbReference type="PROSITE" id="PS51898"/>
    </source>
</evidence>
<keyword evidence="4" id="KW-0233">DNA recombination</keyword>